<gene>
    <name evidence="1" type="ORF">AN2V17_38840</name>
</gene>
<organism evidence="1 2">
    <name type="scientific">Vallitalea maricola</name>
    <dbReference type="NCBI Taxonomy" id="3074433"/>
    <lineage>
        <taxon>Bacteria</taxon>
        <taxon>Bacillati</taxon>
        <taxon>Bacillota</taxon>
        <taxon>Clostridia</taxon>
        <taxon>Lachnospirales</taxon>
        <taxon>Vallitaleaceae</taxon>
        <taxon>Vallitalea</taxon>
    </lineage>
</organism>
<sequence length="312" mass="36645">MNYNLSILEKDSSYISRIIDNYFNCDVLFSKKIGEGFYGGVYIVDIAKEPYRVAIKWYKHSGRNKREEKQLNLLRKHSLLKVPQTYFTHNQSEDIPCEALIMEYVEGVNAAQLPTNHINKEKFKDEMIGNLIHLHNISNEKGFGDGEQMFTDWKSCYGKRVKNLHRILHSEFKDSISPYVMKVADESLDAFDKIFAEPIKKSSLIHSDYNLWNILVDEKSAKITAIIDPLDAGWADKEIDLFHLQNADGDRFGLLKHYQSNTKLCELFEVKNAFYWFWDDIRHMKNMGWYNEERFTLFGEKLLILKQEYIGI</sequence>
<reference evidence="1" key="1">
    <citation type="submission" date="2023-09" db="EMBL/GenBank/DDBJ databases">
        <title>Vallitalea sediminicola and Vallitalea maricola sp. nov., anaerobic bacteria isolated from marine sediment.</title>
        <authorList>
            <person name="Hirano S."/>
            <person name="Maeda A."/>
            <person name="Terahara T."/>
            <person name="Mori K."/>
            <person name="Hamada M."/>
            <person name="Matsumoto R."/>
            <person name="Kobayashi T."/>
        </authorList>
    </citation>
    <scope>NUCLEOTIDE SEQUENCE</scope>
    <source>
        <strain evidence="1">AN17-2</strain>
    </source>
</reference>
<evidence type="ECO:0000313" key="2">
    <source>
        <dbReference type="Proteomes" id="UP001374599"/>
    </source>
</evidence>
<protein>
    <submittedName>
        <fullName evidence="1">Uncharacterized protein</fullName>
    </submittedName>
</protein>
<keyword evidence="2" id="KW-1185">Reference proteome</keyword>
<proteinExistence type="predicted"/>
<comment type="caution">
    <text evidence="1">The sequence shown here is derived from an EMBL/GenBank/DDBJ whole genome shotgun (WGS) entry which is preliminary data.</text>
</comment>
<name>A0ACB5UNV7_9FIRM</name>
<dbReference type="Proteomes" id="UP001374599">
    <property type="component" value="Unassembled WGS sequence"/>
</dbReference>
<dbReference type="EMBL" id="BTPU01000076">
    <property type="protein sequence ID" value="GMQ64646.1"/>
    <property type="molecule type" value="Genomic_DNA"/>
</dbReference>
<accession>A0ACB5UNV7</accession>
<evidence type="ECO:0000313" key="1">
    <source>
        <dbReference type="EMBL" id="GMQ64646.1"/>
    </source>
</evidence>